<name>A0ACC0TXB4_9AGAM</name>
<organism evidence="1 2">
    <name type="scientific">Russula earlei</name>
    <dbReference type="NCBI Taxonomy" id="71964"/>
    <lineage>
        <taxon>Eukaryota</taxon>
        <taxon>Fungi</taxon>
        <taxon>Dikarya</taxon>
        <taxon>Basidiomycota</taxon>
        <taxon>Agaricomycotina</taxon>
        <taxon>Agaricomycetes</taxon>
        <taxon>Russulales</taxon>
        <taxon>Russulaceae</taxon>
        <taxon>Russula</taxon>
    </lineage>
</organism>
<reference evidence="1" key="1">
    <citation type="submission" date="2021-03" db="EMBL/GenBank/DDBJ databases">
        <title>Evolutionary priming and transition to the ectomycorrhizal habit in an iconic lineage of mushroom-forming fungi: is preadaptation a requirement?</title>
        <authorList>
            <consortium name="DOE Joint Genome Institute"/>
            <person name="Looney B.P."/>
            <person name="Miyauchi S."/>
            <person name="Morin E."/>
            <person name="Drula E."/>
            <person name="Courty P.E."/>
            <person name="Chicoki N."/>
            <person name="Fauchery L."/>
            <person name="Kohler A."/>
            <person name="Kuo A."/>
            <person name="LaButti K."/>
            <person name="Pangilinan J."/>
            <person name="Lipzen A."/>
            <person name="Riley R."/>
            <person name="Andreopoulos W."/>
            <person name="He G."/>
            <person name="Johnson J."/>
            <person name="Barry K.W."/>
            <person name="Grigoriev I.V."/>
            <person name="Nagy L."/>
            <person name="Hibbett D."/>
            <person name="Henrissat B."/>
            <person name="Matheny P.B."/>
            <person name="Labbe J."/>
            <person name="Martin A.F."/>
        </authorList>
    </citation>
    <scope>NUCLEOTIDE SEQUENCE</scope>
    <source>
        <strain evidence="1">BPL698</strain>
    </source>
</reference>
<evidence type="ECO:0000313" key="1">
    <source>
        <dbReference type="EMBL" id="KAI9452621.1"/>
    </source>
</evidence>
<proteinExistence type="predicted"/>
<protein>
    <submittedName>
        <fullName evidence="1">Uncharacterized protein</fullName>
    </submittedName>
</protein>
<evidence type="ECO:0000313" key="2">
    <source>
        <dbReference type="Proteomes" id="UP001207468"/>
    </source>
</evidence>
<accession>A0ACC0TXB4</accession>
<sequence>MAVSLTSNGSVATNSRLRSFFIDSLKDIYYAEKHLVDALEDLRDDATTNDLKEAFNSHRSVTQGHVIRLEQVFASIGEEADTKKCEAIKGIISEADSIISDTESDTLTRDAALILAAQKAEHYEIATYGTLVQYARLLGEMEAASLLQQTLEEEKEADRTLTGIAESFINEQALQEVL</sequence>
<dbReference type="Proteomes" id="UP001207468">
    <property type="component" value="Unassembled WGS sequence"/>
</dbReference>
<dbReference type="EMBL" id="JAGFNK010000331">
    <property type="protein sequence ID" value="KAI9452621.1"/>
    <property type="molecule type" value="Genomic_DNA"/>
</dbReference>
<keyword evidence="2" id="KW-1185">Reference proteome</keyword>
<comment type="caution">
    <text evidence="1">The sequence shown here is derived from an EMBL/GenBank/DDBJ whole genome shotgun (WGS) entry which is preliminary data.</text>
</comment>
<gene>
    <name evidence="1" type="ORF">F5148DRAFT_1152171</name>
</gene>